<dbReference type="Proteomes" id="UP000537131">
    <property type="component" value="Unassembled WGS sequence"/>
</dbReference>
<protein>
    <submittedName>
        <fullName evidence="1">Uncharacterized protein</fullName>
    </submittedName>
</protein>
<dbReference type="AlphaFoldDB" id="A0A7Y0HR46"/>
<accession>A0A7Y0HR46</accession>
<dbReference type="EMBL" id="JABBNI010000066">
    <property type="protein sequence ID" value="NMM65745.1"/>
    <property type="molecule type" value="Genomic_DNA"/>
</dbReference>
<keyword evidence="2" id="KW-1185">Reference proteome</keyword>
<reference evidence="1 2" key="1">
    <citation type="submission" date="2020-06" db="EMBL/GenBank/DDBJ databases">
        <title>Complete Genome Sequence of Clostridium muelleri sp. nov. P21T, an Acid-Alcohol Producing Acetogen Isolated from Old Hay.</title>
        <authorList>
            <person name="Duncan K.E."/>
            <person name="Tanner R.S."/>
        </authorList>
    </citation>
    <scope>NUCLEOTIDE SEQUENCE [LARGE SCALE GENOMIC DNA]</scope>
    <source>
        <strain evidence="1 2">P21</strain>
    </source>
</reference>
<evidence type="ECO:0000313" key="2">
    <source>
        <dbReference type="Proteomes" id="UP000537131"/>
    </source>
</evidence>
<gene>
    <name evidence="1" type="ORF">HBE96_24510</name>
</gene>
<evidence type="ECO:0000313" key="1">
    <source>
        <dbReference type="EMBL" id="NMM65745.1"/>
    </source>
</evidence>
<proteinExistence type="predicted"/>
<dbReference type="RefSeq" id="WP_169300334.1">
    <property type="nucleotide sequence ID" value="NZ_JABBNI010000066.1"/>
</dbReference>
<comment type="caution">
    <text evidence="1">The sequence shown here is derived from an EMBL/GenBank/DDBJ whole genome shotgun (WGS) entry which is preliminary data.</text>
</comment>
<organism evidence="1 2">
    <name type="scientific">Clostridium muellerianum</name>
    <dbReference type="NCBI Taxonomy" id="2716538"/>
    <lineage>
        <taxon>Bacteria</taxon>
        <taxon>Bacillati</taxon>
        <taxon>Bacillota</taxon>
        <taxon>Clostridia</taxon>
        <taxon>Eubacteriales</taxon>
        <taxon>Clostridiaceae</taxon>
        <taxon>Clostridium</taxon>
    </lineage>
</organism>
<sequence length="57" mass="6570">MRDKNDTDKNPITDLDNIFISDPKIAKIPAGHVDFDEIHLAPLDDLFDDNYENNNKK</sequence>
<name>A0A7Y0HR46_9CLOT</name>